<protein>
    <submittedName>
        <fullName evidence="1">Uncharacterized protein</fullName>
    </submittedName>
</protein>
<evidence type="ECO:0000313" key="2">
    <source>
        <dbReference type="Proteomes" id="UP001210865"/>
    </source>
</evidence>
<dbReference type="EMBL" id="CP115174">
    <property type="protein sequence ID" value="WBO20678.1"/>
    <property type="molecule type" value="Genomic_DNA"/>
</dbReference>
<keyword evidence="2" id="KW-1185">Reference proteome</keyword>
<reference evidence="1 2" key="1">
    <citation type="submission" date="2022-12" db="EMBL/GenBank/DDBJ databases">
        <title>Sphingomonas abieness sp. nov., an endophytic bacterium isolated from Abies koreana.</title>
        <authorList>
            <person name="Jiang L."/>
            <person name="Lee J."/>
        </authorList>
    </citation>
    <scope>NUCLEOTIDE SEQUENCE [LARGE SCALE GENOMIC DNA]</scope>
    <source>
        <strain evidence="2">PAMB 00755</strain>
    </source>
</reference>
<dbReference type="RefSeq" id="WP_270075328.1">
    <property type="nucleotide sequence ID" value="NZ_CP115174.1"/>
</dbReference>
<proteinExistence type="predicted"/>
<name>A0ABY7NGM7_9SPHN</name>
<organism evidence="1 2">
    <name type="scientific">Sphingomonas abietis</name>
    <dbReference type="NCBI Taxonomy" id="3012344"/>
    <lineage>
        <taxon>Bacteria</taxon>
        <taxon>Pseudomonadati</taxon>
        <taxon>Pseudomonadota</taxon>
        <taxon>Alphaproteobacteria</taxon>
        <taxon>Sphingomonadales</taxon>
        <taxon>Sphingomonadaceae</taxon>
        <taxon>Sphingomonas</taxon>
    </lineage>
</organism>
<accession>A0ABY7NGM7</accession>
<evidence type="ECO:0000313" key="1">
    <source>
        <dbReference type="EMBL" id="WBO20678.1"/>
    </source>
</evidence>
<gene>
    <name evidence="1" type="ORF">PBT88_10650</name>
</gene>
<dbReference type="Proteomes" id="UP001210865">
    <property type="component" value="Chromosome"/>
</dbReference>
<sequence>MSKDGSERGADETAWIHRQNIARYRALLANPGRADDHDQIRKLLFEAEEKLRVLDAD</sequence>